<dbReference type="EMBL" id="BAABFB010000036">
    <property type="protein sequence ID" value="GAA4478686.1"/>
    <property type="molecule type" value="Genomic_DNA"/>
</dbReference>
<keyword evidence="3" id="KW-1185">Reference proteome</keyword>
<dbReference type="Proteomes" id="UP001501183">
    <property type="component" value="Unassembled WGS sequence"/>
</dbReference>
<evidence type="ECO:0000313" key="3">
    <source>
        <dbReference type="Proteomes" id="UP001501183"/>
    </source>
</evidence>
<feature type="region of interest" description="Disordered" evidence="1">
    <location>
        <begin position="1"/>
        <end position="32"/>
    </location>
</feature>
<name>A0ABP8P2K5_9NOCA</name>
<sequence>MFSPLPGVQAPGSGGASPSQGTSTPTDERREPLMTTVRTQPHHDDGMHSFPFRSRAGVRRATARAGVTATALAVSVVLGGGSASAVGPWGPTAPPNPFLGPVGTSTMHGDAGSSDTTPLAGPGAGRVTVGATSFASACPTVLQGSDSMVVALCTTMIGRNPTVHLIDLGGSGSSGSADGLGSSDLGSVAAGSTGGRSAGTSLAELELPKGSLLGGVYAYLDNNDRLVAVDGNRRLVRVGHHNSGGTWSLSVDESVDLSGVIAADDSVTGLAPDWAGNVWFATGAGRVGLVDGAGTARTVDLPAGERVENSISTSPDGTSVATTHALYQLSAAPGGAPHVDWRAPYDRGSARKPGQLSWGTGSTPTYFGPSTGHEYVTIVDSADTRVSLLVYRVSDGQEVCRTPVLAKGGPGSENSPIAVGSSVFVAGTYGYPYPAVPENAGPSVPASAPFAGGMTRVDVGAGGCTVAWDTDVKSSAVPRLSTADDTVYTVLRKGTGGALDGFAYAAIDPATGAVRATADLPGSTLNDTIQMAGLITAEGDLVQGTLNGIVRVSRG</sequence>
<organism evidence="2 3">
    <name type="scientific">Rhodococcus olei</name>
    <dbReference type="NCBI Taxonomy" id="2161675"/>
    <lineage>
        <taxon>Bacteria</taxon>
        <taxon>Bacillati</taxon>
        <taxon>Actinomycetota</taxon>
        <taxon>Actinomycetes</taxon>
        <taxon>Mycobacteriales</taxon>
        <taxon>Nocardiaceae</taxon>
        <taxon>Rhodococcus</taxon>
    </lineage>
</organism>
<evidence type="ECO:0000256" key="1">
    <source>
        <dbReference type="SAM" id="MobiDB-lite"/>
    </source>
</evidence>
<accession>A0ABP8P2K5</accession>
<feature type="compositionally biased region" description="Low complexity" evidence="1">
    <location>
        <begin position="16"/>
        <end position="25"/>
    </location>
</feature>
<reference evidence="3" key="1">
    <citation type="journal article" date="2019" name="Int. J. Syst. Evol. Microbiol.">
        <title>The Global Catalogue of Microorganisms (GCM) 10K type strain sequencing project: providing services to taxonomists for standard genome sequencing and annotation.</title>
        <authorList>
            <consortium name="The Broad Institute Genomics Platform"/>
            <consortium name="The Broad Institute Genome Sequencing Center for Infectious Disease"/>
            <person name="Wu L."/>
            <person name="Ma J."/>
        </authorList>
    </citation>
    <scope>NUCLEOTIDE SEQUENCE [LARGE SCALE GENOMIC DNA]</scope>
    <source>
        <strain evidence="3">JCM 32206</strain>
    </source>
</reference>
<protein>
    <submittedName>
        <fullName evidence="2">Uncharacterized protein</fullName>
    </submittedName>
</protein>
<gene>
    <name evidence="2" type="ORF">GCM10023094_22750</name>
</gene>
<proteinExistence type="predicted"/>
<comment type="caution">
    <text evidence="2">The sequence shown here is derived from an EMBL/GenBank/DDBJ whole genome shotgun (WGS) entry which is preliminary data.</text>
</comment>
<evidence type="ECO:0000313" key="2">
    <source>
        <dbReference type="EMBL" id="GAA4478686.1"/>
    </source>
</evidence>
<feature type="region of interest" description="Disordered" evidence="1">
    <location>
        <begin position="344"/>
        <end position="363"/>
    </location>
</feature>